<keyword evidence="1 4" id="KW-0378">Hydrolase</keyword>
<reference evidence="6 7" key="1">
    <citation type="submission" date="2020-04" db="EMBL/GenBank/DDBJ databases">
        <title>Massilia sp. nov., a cold adapted bacteria isolated from Arctic soil.</title>
        <authorList>
            <person name="Son J."/>
            <person name="Ka J.-O."/>
        </authorList>
    </citation>
    <scope>NUCLEOTIDE SEQUENCE [LARGE SCALE GENOMIC DNA]</scope>
    <source>
        <strain evidence="6 7">ML15P13</strain>
    </source>
</reference>
<dbReference type="AlphaFoldDB" id="A0A7Y2K3G0"/>
<dbReference type="Pfam" id="PF01734">
    <property type="entry name" value="Patatin"/>
    <property type="match status" value="1"/>
</dbReference>
<dbReference type="PANTHER" id="PTHR14226">
    <property type="entry name" value="NEUROPATHY TARGET ESTERASE/SWISS CHEESE D.MELANOGASTER"/>
    <property type="match status" value="1"/>
</dbReference>
<sequence>MTINPMTAFVFAGGGSLAAVQVGMLHELVAHDVHPDIVIGASAGAINAAFFAQAPSGSGVLRLEQLWSEVRRNEIMPLTMRSMLSMLVFRRPSLVSVSGIRRLLEANLNYGLIENTVLPLHIVATDNLSGGEVVLSRGPVVEAVMASAAIPGIFPPVTVNGRDLVDGGVANNTPISVAIDLGAKRIVVLPTGFACALQRPPVTLIAQVLHALSLLIARQLVADLQRYASAAQLIVVPPLCPLDVSPYDYSACGTLISRAKASTKTWLMANGMQQPAIPMQLLEHHH</sequence>
<evidence type="ECO:0000256" key="1">
    <source>
        <dbReference type="ARBA" id="ARBA00022801"/>
    </source>
</evidence>
<dbReference type="InterPro" id="IPR050301">
    <property type="entry name" value="NTE"/>
</dbReference>
<dbReference type="InterPro" id="IPR002641">
    <property type="entry name" value="PNPLA_dom"/>
</dbReference>
<evidence type="ECO:0000256" key="3">
    <source>
        <dbReference type="ARBA" id="ARBA00023098"/>
    </source>
</evidence>
<evidence type="ECO:0000313" key="7">
    <source>
        <dbReference type="Proteomes" id="UP000533905"/>
    </source>
</evidence>
<comment type="caution">
    <text evidence="4">Lacks conserved residue(s) required for the propagation of feature annotation.</text>
</comment>
<protein>
    <submittedName>
        <fullName evidence="6">Patatin-like phospholipase family protein</fullName>
    </submittedName>
</protein>
<evidence type="ECO:0000256" key="4">
    <source>
        <dbReference type="PROSITE-ProRule" id="PRU01161"/>
    </source>
</evidence>
<dbReference type="GO" id="GO:0016042">
    <property type="term" value="P:lipid catabolic process"/>
    <property type="evidence" value="ECO:0007669"/>
    <property type="project" value="UniProtKB-UniRule"/>
</dbReference>
<comment type="caution">
    <text evidence="6">The sequence shown here is derived from an EMBL/GenBank/DDBJ whole genome shotgun (WGS) entry which is preliminary data.</text>
</comment>
<keyword evidence="3 4" id="KW-0443">Lipid metabolism</keyword>
<dbReference type="Proteomes" id="UP000533905">
    <property type="component" value="Unassembled WGS sequence"/>
</dbReference>
<proteinExistence type="predicted"/>
<dbReference type="PROSITE" id="PS51635">
    <property type="entry name" value="PNPLA"/>
    <property type="match status" value="1"/>
</dbReference>
<evidence type="ECO:0000313" key="6">
    <source>
        <dbReference type="EMBL" id="NNG24739.1"/>
    </source>
</evidence>
<feature type="short sequence motif" description="GXSXG" evidence="4">
    <location>
        <begin position="40"/>
        <end position="44"/>
    </location>
</feature>
<feature type="domain" description="PNPLA" evidence="5">
    <location>
        <begin position="9"/>
        <end position="179"/>
    </location>
</feature>
<evidence type="ECO:0000259" key="5">
    <source>
        <dbReference type="PROSITE" id="PS51635"/>
    </source>
</evidence>
<organism evidence="6 7">
    <name type="scientific">Telluria aromaticivorans</name>
    <dbReference type="NCBI Taxonomy" id="2725995"/>
    <lineage>
        <taxon>Bacteria</taxon>
        <taxon>Pseudomonadati</taxon>
        <taxon>Pseudomonadota</taxon>
        <taxon>Betaproteobacteria</taxon>
        <taxon>Burkholderiales</taxon>
        <taxon>Oxalobacteraceae</taxon>
        <taxon>Telluria group</taxon>
        <taxon>Telluria</taxon>
    </lineage>
</organism>
<dbReference type="SUPFAM" id="SSF52151">
    <property type="entry name" value="FabD/lysophospholipase-like"/>
    <property type="match status" value="1"/>
</dbReference>
<name>A0A7Y2K3G0_9BURK</name>
<dbReference type="RefSeq" id="WP_171086677.1">
    <property type="nucleotide sequence ID" value="NZ_JABAIV010000006.1"/>
</dbReference>
<dbReference type="PANTHER" id="PTHR14226:SF57">
    <property type="entry name" value="BLR7027 PROTEIN"/>
    <property type="match status" value="1"/>
</dbReference>
<dbReference type="Gene3D" id="3.40.1090.10">
    <property type="entry name" value="Cytosolic phospholipase A2 catalytic domain"/>
    <property type="match status" value="2"/>
</dbReference>
<dbReference type="CDD" id="cd07209">
    <property type="entry name" value="Pat_hypo_Ecoli_Z1214_like"/>
    <property type="match status" value="1"/>
</dbReference>
<accession>A0A7Y2K3G0</accession>
<dbReference type="InterPro" id="IPR016035">
    <property type="entry name" value="Acyl_Trfase/lysoPLipase"/>
</dbReference>
<feature type="active site" description="Nucleophile" evidence="4">
    <location>
        <position position="42"/>
    </location>
</feature>
<keyword evidence="7" id="KW-1185">Reference proteome</keyword>
<keyword evidence="2 4" id="KW-0442">Lipid degradation</keyword>
<dbReference type="EMBL" id="JABAIV010000006">
    <property type="protein sequence ID" value="NNG24739.1"/>
    <property type="molecule type" value="Genomic_DNA"/>
</dbReference>
<feature type="active site" description="Proton acceptor" evidence="4">
    <location>
        <position position="166"/>
    </location>
</feature>
<gene>
    <name evidence="6" type="ORF">HGB41_17270</name>
</gene>
<evidence type="ECO:0000256" key="2">
    <source>
        <dbReference type="ARBA" id="ARBA00022963"/>
    </source>
</evidence>
<feature type="short sequence motif" description="DGA/G" evidence="4">
    <location>
        <begin position="166"/>
        <end position="168"/>
    </location>
</feature>
<dbReference type="GO" id="GO:0016787">
    <property type="term" value="F:hydrolase activity"/>
    <property type="evidence" value="ECO:0007669"/>
    <property type="project" value="UniProtKB-UniRule"/>
</dbReference>